<evidence type="ECO:0000259" key="3">
    <source>
        <dbReference type="Pfam" id="PF13581"/>
    </source>
</evidence>
<dbReference type="EMBL" id="CP029189">
    <property type="protein sequence ID" value="QES57728.1"/>
    <property type="molecule type" value="Genomic_DNA"/>
</dbReference>
<dbReference type="Pfam" id="PF13581">
    <property type="entry name" value="HATPase_c_2"/>
    <property type="match status" value="1"/>
</dbReference>
<evidence type="ECO:0000313" key="4">
    <source>
        <dbReference type="EMBL" id="QES57728.1"/>
    </source>
</evidence>
<dbReference type="RefSeq" id="WP_150260527.1">
    <property type="nucleotide sequence ID" value="NZ_CP029189.1"/>
</dbReference>
<keyword evidence="1" id="KW-0418">Kinase</keyword>
<dbReference type="Gene3D" id="3.30.565.10">
    <property type="entry name" value="Histidine kinase-like ATPase, C-terminal domain"/>
    <property type="match status" value="1"/>
</dbReference>
<keyword evidence="1" id="KW-0808">Transferase</keyword>
<dbReference type="InterPro" id="IPR003594">
    <property type="entry name" value="HATPase_dom"/>
</dbReference>
<feature type="domain" description="Histidine kinase/HSP90-like ATPase" evidence="3">
    <location>
        <begin position="22"/>
        <end position="132"/>
    </location>
</feature>
<name>A0A5P2DUC8_STRVZ</name>
<sequence>MDTATASPARPRTVHHPLPPGPQAAGEARRSVARTLALHPARCPQEAACDILLIASELATNAVRHAVPPYALTISLDRGRAGICVSDGSLSLPQRADGHGTDATRGRGLQIVRALGADLFVSRSPRGKQVIAVLTWRDG</sequence>
<accession>A0A5P2DUC8</accession>
<dbReference type="InterPro" id="IPR050267">
    <property type="entry name" value="Anti-sigma-factor_SerPK"/>
</dbReference>
<dbReference type="InterPro" id="IPR036890">
    <property type="entry name" value="HATPase_C_sf"/>
</dbReference>
<keyword evidence="1" id="KW-0723">Serine/threonine-protein kinase</keyword>
<dbReference type="PANTHER" id="PTHR35526">
    <property type="entry name" value="ANTI-SIGMA-F FACTOR RSBW-RELATED"/>
    <property type="match status" value="1"/>
</dbReference>
<evidence type="ECO:0000256" key="1">
    <source>
        <dbReference type="ARBA" id="ARBA00022527"/>
    </source>
</evidence>
<organism evidence="4 5">
    <name type="scientific">Streptomyces venezuelae</name>
    <dbReference type="NCBI Taxonomy" id="54571"/>
    <lineage>
        <taxon>Bacteria</taxon>
        <taxon>Bacillati</taxon>
        <taxon>Actinomycetota</taxon>
        <taxon>Actinomycetes</taxon>
        <taxon>Kitasatosporales</taxon>
        <taxon>Streptomycetaceae</taxon>
        <taxon>Streptomyces</taxon>
    </lineage>
</organism>
<dbReference type="CDD" id="cd16936">
    <property type="entry name" value="HATPase_RsbW-like"/>
    <property type="match status" value="1"/>
</dbReference>
<reference evidence="4 5" key="1">
    <citation type="submission" date="2018-05" db="EMBL/GenBank/DDBJ databases">
        <title>Streptomyces venezuelae.</title>
        <authorList>
            <person name="Kim W."/>
            <person name="Lee N."/>
            <person name="Cho B.-K."/>
        </authorList>
    </citation>
    <scope>NUCLEOTIDE SEQUENCE [LARGE SCALE GENOMIC DNA]</scope>
    <source>
        <strain evidence="4 5">ATCC 21018</strain>
    </source>
</reference>
<dbReference type="PANTHER" id="PTHR35526:SF3">
    <property type="entry name" value="ANTI-SIGMA-F FACTOR RSBW"/>
    <property type="match status" value="1"/>
</dbReference>
<dbReference type="AlphaFoldDB" id="A0A5P2DUC8"/>
<feature type="region of interest" description="Disordered" evidence="2">
    <location>
        <begin position="1"/>
        <end position="29"/>
    </location>
</feature>
<gene>
    <name evidence="4" type="ORF">DEJ51_29110</name>
</gene>
<dbReference type="Proteomes" id="UP000324101">
    <property type="component" value="Chromosome"/>
</dbReference>
<evidence type="ECO:0000256" key="2">
    <source>
        <dbReference type="SAM" id="MobiDB-lite"/>
    </source>
</evidence>
<evidence type="ECO:0000313" key="5">
    <source>
        <dbReference type="Proteomes" id="UP000324101"/>
    </source>
</evidence>
<dbReference type="GO" id="GO:0004674">
    <property type="term" value="F:protein serine/threonine kinase activity"/>
    <property type="evidence" value="ECO:0007669"/>
    <property type="project" value="UniProtKB-KW"/>
</dbReference>
<protein>
    <recommendedName>
        <fullName evidence="3">Histidine kinase/HSP90-like ATPase domain-containing protein</fullName>
    </recommendedName>
</protein>
<dbReference type="OrthoDB" id="5184679at2"/>
<proteinExistence type="predicted"/>
<dbReference type="SUPFAM" id="SSF55874">
    <property type="entry name" value="ATPase domain of HSP90 chaperone/DNA topoisomerase II/histidine kinase"/>
    <property type="match status" value="1"/>
</dbReference>